<keyword evidence="3" id="KW-0677">Repeat</keyword>
<feature type="compositionally biased region" description="Basic residues" evidence="10">
    <location>
        <begin position="231"/>
        <end position="249"/>
    </location>
</feature>
<name>A0A5K3FIJ0_MESCO</name>
<keyword evidence="8" id="KW-0539">Nucleus</keyword>
<dbReference type="PANTHER" id="PTHR24399">
    <property type="entry name" value="ZINC FINGER AND BTB DOMAIN-CONTAINING"/>
    <property type="match status" value="1"/>
</dbReference>
<dbReference type="InterPro" id="IPR013087">
    <property type="entry name" value="Znf_C2H2_type"/>
</dbReference>
<evidence type="ECO:0000313" key="12">
    <source>
        <dbReference type="WBParaSite" id="MCU_008474-RA"/>
    </source>
</evidence>
<dbReference type="WBParaSite" id="MCU_008474-RA">
    <property type="protein sequence ID" value="MCU_008474-RA"/>
    <property type="gene ID" value="MCU_008474"/>
</dbReference>
<accession>A0A5K3FIJ0</accession>
<evidence type="ECO:0000259" key="11">
    <source>
        <dbReference type="PROSITE" id="PS50157"/>
    </source>
</evidence>
<evidence type="ECO:0000256" key="9">
    <source>
        <dbReference type="PROSITE-ProRule" id="PRU00042"/>
    </source>
</evidence>
<dbReference type="PROSITE" id="PS00028">
    <property type="entry name" value="ZINC_FINGER_C2H2_1"/>
    <property type="match status" value="3"/>
</dbReference>
<dbReference type="GO" id="GO:0032502">
    <property type="term" value="P:developmental process"/>
    <property type="evidence" value="ECO:0007669"/>
    <property type="project" value="UniProtKB-ARBA"/>
</dbReference>
<dbReference type="PROSITE" id="PS50157">
    <property type="entry name" value="ZINC_FINGER_C2H2_2"/>
    <property type="match status" value="3"/>
</dbReference>
<organism evidence="12">
    <name type="scientific">Mesocestoides corti</name>
    <name type="common">Flatworm</name>
    <dbReference type="NCBI Taxonomy" id="53468"/>
    <lineage>
        <taxon>Eukaryota</taxon>
        <taxon>Metazoa</taxon>
        <taxon>Spiralia</taxon>
        <taxon>Lophotrochozoa</taxon>
        <taxon>Platyhelminthes</taxon>
        <taxon>Cestoda</taxon>
        <taxon>Eucestoda</taxon>
        <taxon>Cyclophyllidea</taxon>
        <taxon>Mesocestoididae</taxon>
        <taxon>Mesocestoides</taxon>
    </lineage>
</organism>
<evidence type="ECO:0000256" key="7">
    <source>
        <dbReference type="ARBA" id="ARBA00023163"/>
    </source>
</evidence>
<keyword evidence="7" id="KW-0804">Transcription</keyword>
<dbReference type="GO" id="GO:0005654">
    <property type="term" value="C:nucleoplasm"/>
    <property type="evidence" value="ECO:0007669"/>
    <property type="project" value="TreeGrafter"/>
</dbReference>
<feature type="region of interest" description="Disordered" evidence="10">
    <location>
        <begin position="231"/>
        <end position="266"/>
    </location>
</feature>
<dbReference type="SMART" id="SM00355">
    <property type="entry name" value="ZnF_C2H2"/>
    <property type="match status" value="5"/>
</dbReference>
<evidence type="ECO:0000256" key="2">
    <source>
        <dbReference type="ARBA" id="ARBA00022723"/>
    </source>
</evidence>
<feature type="domain" description="C2H2-type" evidence="11">
    <location>
        <begin position="214"/>
        <end position="242"/>
    </location>
</feature>
<dbReference type="Gene3D" id="3.30.160.60">
    <property type="entry name" value="Classic Zinc Finger"/>
    <property type="match status" value="3"/>
</dbReference>
<dbReference type="PANTHER" id="PTHR24399:SF70">
    <property type="entry name" value="C2H2-TYPE DOMAIN-CONTAINING PROTEIN"/>
    <property type="match status" value="1"/>
</dbReference>
<dbReference type="GO" id="GO:0000978">
    <property type="term" value="F:RNA polymerase II cis-regulatory region sequence-specific DNA binding"/>
    <property type="evidence" value="ECO:0007669"/>
    <property type="project" value="TreeGrafter"/>
</dbReference>
<evidence type="ECO:0000256" key="8">
    <source>
        <dbReference type="ARBA" id="ARBA00023242"/>
    </source>
</evidence>
<evidence type="ECO:0000256" key="4">
    <source>
        <dbReference type="ARBA" id="ARBA00022771"/>
    </source>
</evidence>
<evidence type="ECO:0000256" key="6">
    <source>
        <dbReference type="ARBA" id="ARBA00023015"/>
    </source>
</evidence>
<keyword evidence="5" id="KW-0862">Zinc</keyword>
<dbReference type="AlphaFoldDB" id="A0A5K3FIJ0"/>
<dbReference type="FunFam" id="3.30.160.60:FF:000202">
    <property type="entry name" value="Zinc finger protein 574"/>
    <property type="match status" value="1"/>
</dbReference>
<evidence type="ECO:0000256" key="5">
    <source>
        <dbReference type="ARBA" id="ARBA00022833"/>
    </source>
</evidence>
<sequence>MGHPFECPECGLVYTRKHALERHIAFSHNGETAFRCEFCSFHALDRANFRQHMSRHFHLKNFACEEKERKITVQPSALSVSSVFWIADGSIWKTAYTGRSSGDHSSLMRHVADQNEKTEQTACDAVLSVCSFLASQCLFSKLFAKSTSSKSVFPVWRMSIKQCDHRCITKQELADHVRFKHSDKRDFKCPDCQATFKTQGTLSRHQKTHTDISFLCNLCDASFNRMSNLKRHKASVHAKNKRARGRPQKIVRQEGEKRPRHHKTATEVAQPDAALHQADDLWAVQAGEKHIDQHAFGNYDPVQEHSSGKGIDDRLCSVQPPLQPVYVVAYETENGWVPANPTSVPDDTLLIPPPEPPREPVLPCVTDFFSSTTSSSANAFTCFLPVSTDEEHQTATHPAPSANHIWRPGDDGVDDDLGTANHGGEDLMCDFLPGLSGDAGGMSPDRGQALGSSNFSVGYLIGGGSGASGVSLVDPHDSVPSSTSELHALPTSDCLSLMPIVTSAFDETTGNTTFQPFWSSASGYSAFDQQQDSV</sequence>
<keyword evidence="4 9" id="KW-0863">Zinc-finger</keyword>
<reference evidence="12" key="1">
    <citation type="submission" date="2019-11" db="UniProtKB">
        <authorList>
            <consortium name="WormBaseParasite"/>
        </authorList>
    </citation>
    <scope>IDENTIFICATION</scope>
</reference>
<dbReference type="InterPro" id="IPR036236">
    <property type="entry name" value="Znf_C2H2_sf"/>
</dbReference>
<evidence type="ECO:0000256" key="10">
    <source>
        <dbReference type="SAM" id="MobiDB-lite"/>
    </source>
</evidence>
<dbReference type="GO" id="GO:0008270">
    <property type="term" value="F:zinc ion binding"/>
    <property type="evidence" value="ECO:0007669"/>
    <property type="project" value="UniProtKB-KW"/>
</dbReference>
<evidence type="ECO:0000256" key="3">
    <source>
        <dbReference type="ARBA" id="ARBA00022737"/>
    </source>
</evidence>
<comment type="subcellular location">
    <subcellularLocation>
        <location evidence="1">Nucleus</location>
    </subcellularLocation>
</comment>
<protein>
    <submittedName>
        <fullName evidence="12">C2H2-type domain-containing protein</fullName>
    </submittedName>
</protein>
<proteinExistence type="predicted"/>
<keyword evidence="6" id="KW-0805">Transcription regulation</keyword>
<dbReference type="SUPFAM" id="SSF57667">
    <property type="entry name" value="beta-beta-alpha zinc fingers"/>
    <property type="match status" value="2"/>
</dbReference>
<evidence type="ECO:0000256" key="1">
    <source>
        <dbReference type="ARBA" id="ARBA00004123"/>
    </source>
</evidence>
<dbReference type="GO" id="GO:0001227">
    <property type="term" value="F:DNA-binding transcription repressor activity, RNA polymerase II-specific"/>
    <property type="evidence" value="ECO:0007669"/>
    <property type="project" value="TreeGrafter"/>
</dbReference>
<dbReference type="Pfam" id="PF00096">
    <property type="entry name" value="zf-C2H2"/>
    <property type="match status" value="3"/>
</dbReference>
<feature type="domain" description="C2H2-type" evidence="11">
    <location>
        <begin position="5"/>
        <end position="33"/>
    </location>
</feature>
<keyword evidence="2" id="KW-0479">Metal-binding</keyword>
<feature type="domain" description="C2H2-type" evidence="11">
    <location>
        <begin position="187"/>
        <end position="210"/>
    </location>
</feature>